<keyword evidence="10" id="KW-1185">Reference proteome</keyword>
<evidence type="ECO:0000256" key="6">
    <source>
        <dbReference type="PIRSR" id="PIRSR001430-2"/>
    </source>
</evidence>
<dbReference type="NCBIfam" id="TIGR00071">
    <property type="entry name" value="hisT_truA"/>
    <property type="match status" value="1"/>
</dbReference>
<evidence type="ECO:0000256" key="7">
    <source>
        <dbReference type="RuleBase" id="RU003792"/>
    </source>
</evidence>
<dbReference type="PIRSF" id="PIRSF001430">
    <property type="entry name" value="tRNA_psdUrid_synth"/>
    <property type="match status" value="1"/>
</dbReference>
<evidence type="ECO:0000256" key="5">
    <source>
        <dbReference type="PIRSR" id="PIRSR001430-1"/>
    </source>
</evidence>
<name>A0A1M6HJ50_9FLAO</name>
<evidence type="ECO:0000256" key="4">
    <source>
        <dbReference type="HAMAP-Rule" id="MF_00171"/>
    </source>
</evidence>
<gene>
    <name evidence="4" type="primary">truA</name>
    <name evidence="9" type="ORF">SAMN04488513_10369</name>
</gene>
<dbReference type="InterPro" id="IPR001406">
    <property type="entry name" value="PsdUridine_synth_TruA"/>
</dbReference>
<dbReference type="InterPro" id="IPR020097">
    <property type="entry name" value="PsdUridine_synth_TruA_a/b_dom"/>
</dbReference>
<reference evidence="10" key="1">
    <citation type="submission" date="2016-11" db="EMBL/GenBank/DDBJ databases">
        <authorList>
            <person name="Varghese N."/>
            <person name="Submissions S."/>
        </authorList>
    </citation>
    <scope>NUCLEOTIDE SEQUENCE [LARGE SCALE GENOMIC DNA]</scope>
    <source>
        <strain evidence="10">DSM 19858</strain>
    </source>
</reference>
<dbReference type="GO" id="GO:0160147">
    <property type="term" value="F:tRNA pseudouridine(38-40) synthase activity"/>
    <property type="evidence" value="ECO:0007669"/>
    <property type="project" value="UniProtKB-EC"/>
</dbReference>
<dbReference type="EMBL" id="FQYU01000003">
    <property type="protein sequence ID" value="SHJ22184.1"/>
    <property type="molecule type" value="Genomic_DNA"/>
</dbReference>
<comment type="function">
    <text evidence="4">Formation of pseudouridine at positions 38, 39 and 40 in the anticodon stem and loop of transfer RNAs.</text>
</comment>
<evidence type="ECO:0000256" key="2">
    <source>
        <dbReference type="ARBA" id="ARBA00022694"/>
    </source>
</evidence>
<organism evidence="9 10">
    <name type="scientific">Pseudozobellia thermophila</name>
    <dbReference type="NCBI Taxonomy" id="192903"/>
    <lineage>
        <taxon>Bacteria</taxon>
        <taxon>Pseudomonadati</taxon>
        <taxon>Bacteroidota</taxon>
        <taxon>Flavobacteriia</taxon>
        <taxon>Flavobacteriales</taxon>
        <taxon>Flavobacteriaceae</taxon>
        <taxon>Pseudozobellia</taxon>
    </lineage>
</organism>
<dbReference type="InterPro" id="IPR020094">
    <property type="entry name" value="TruA/RsuA/RluB/E/F_N"/>
</dbReference>
<evidence type="ECO:0000256" key="1">
    <source>
        <dbReference type="ARBA" id="ARBA00009375"/>
    </source>
</evidence>
<feature type="binding site" evidence="4 6">
    <location>
        <position position="109"/>
    </location>
    <ligand>
        <name>substrate</name>
    </ligand>
</feature>
<dbReference type="Proteomes" id="UP000184543">
    <property type="component" value="Unassembled WGS sequence"/>
</dbReference>
<sequence>MRYFVEFSYFGKRYHGWQNQPNALTVQQVLEETFSTFFRRPIALVGAGRTDAGVHAKQMFAHFDCDEIENIENVVYRLNAFLPEDIALCSLFKVPEEAHARFDALERTYEYWVVRKKNPFYSDFAHLVKRPLNIAAMNEAASVLMQYEDFECFSKSNTDVKTYLCNIRRAFWEVREDRWVFTISADRFLRNMVRAVVGTLLEVGTGKTDVGHVKSVINSRDRRMAGPSVPAKGLYLTSVLYPEKITGKDG</sequence>
<dbReference type="FunFam" id="3.30.70.580:FF:000001">
    <property type="entry name" value="tRNA pseudouridine synthase A"/>
    <property type="match status" value="1"/>
</dbReference>
<dbReference type="PANTHER" id="PTHR11142">
    <property type="entry name" value="PSEUDOURIDYLATE SYNTHASE"/>
    <property type="match status" value="1"/>
</dbReference>
<dbReference type="OrthoDB" id="9811823at2"/>
<proteinExistence type="inferred from homology"/>
<dbReference type="Gene3D" id="3.30.70.660">
    <property type="entry name" value="Pseudouridine synthase I, catalytic domain, C-terminal subdomain"/>
    <property type="match status" value="1"/>
</dbReference>
<evidence type="ECO:0000313" key="9">
    <source>
        <dbReference type="EMBL" id="SHJ22184.1"/>
    </source>
</evidence>
<evidence type="ECO:0000313" key="10">
    <source>
        <dbReference type="Proteomes" id="UP000184543"/>
    </source>
</evidence>
<comment type="similarity">
    <text evidence="1 4 7">Belongs to the tRNA pseudouridine synthase TruA family.</text>
</comment>
<dbReference type="RefSeq" id="WP_072993059.1">
    <property type="nucleotide sequence ID" value="NZ_FQYU01000003.1"/>
</dbReference>
<comment type="catalytic activity">
    <reaction evidence="4 7">
        <text>uridine(38/39/40) in tRNA = pseudouridine(38/39/40) in tRNA</text>
        <dbReference type="Rhea" id="RHEA:22376"/>
        <dbReference type="Rhea" id="RHEA-COMP:10085"/>
        <dbReference type="Rhea" id="RHEA-COMP:10087"/>
        <dbReference type="ChEBI" id="CHEBI:65314"/>
        <dbReference type="ChEBI" id="CHEBI:65315"/>
        <dbReference type="EC" id="5.4.99.12"/>
    </reaction>
</comment>
<dbReference type="STRING" id="192903.SAMN04488513_10369"/>
<feature type="domain" description="Pseudouridine synthase I TruA alpha/beta" evidence="8">
    <location>
        <begin position="148"/>
        <end position="242"/>
    </location>
</feature>
<dbReference type="PANTHER" id="PTHR11142:SF0">
    <property type="entry name" value="TRNA PSEUDOURIDINE SYNTHASE-LIKE 1"/>
    <property type="match status" value="1"/>
</dbReference>
<keyword evidence="3 4" id="KW-0413">Isomerase</keyword>
<dbReference type="InterPro" id="IPR020103">
    <property type="entry name" value="PsdUridine_synth_cat_dom_sf"/>
</dbReference>
<dbReference type="Pfam" id="PF01416">
    <property type="entry name" value="PseudoU_synth_1"/>
    <property type="match status" value="2"/>
</dbReference>
<feature type="domain" description="Pseudouridine synthase I TruA alpha/beta" evidence="8">
    <location>
        <begin position="8"/>
        <end position="103"/>
    </location>
</feature>
<dbReference type="InterPro" id="IPR020095">
    <property type="entry name" value="PsdUridine_synth_TruA_C"/>
</dbReference>
<dbReference type="HAMAP" id="MF_00171">
    <property type="entry name" value="TruA"/>
    <property type="match status" value="1"/>
</dbReference>
<dbReference type="SUPFAM" id="SSF55120">
    <property type="entry name" value="Pseudouridine synthase"/>
    <property type="match status" value="1"/>
</dbReference>
<accession>A0A1M6HJ50</accession>
<evidence type="ECO:0000256" key="3">
    <source>
        <dbReference type="ARBA" id="ARBA00023235"/>
    </source>
</evidence>
<dbReference type="EC" id="5.4.99.12" evidence="4"/>
<dbReference type="CDD" id="cd02570">
    <property type="entry name" value="PseudoU_synth_EcTruA"/>
    <property type="match status" value="1"/>
</dbReference>
<comment type="subunit">
    <text evidence="4">Homodimer.</text>
</comment>
<keyword evidence="2 4" id="KW-0819">tRNA processing</keyword>
<feature type="active site" description="Nucleophile" evidence="4 5">
    <location>
        <position position="51"/>
    </location>
</feature>
<evidence type="ECO:0000259" key="8">
    <source>
        <dbReference type="Pfam" id="PF01416"/>
    </source>
</evidence>
<dbReference type="GO" id="GO:0003723">
    <property type="term" value="F:RNA binding"/>
    <property type="evidence" value="ECO:0007669"/>
    <property type="project" value="InterPro"/>
</dbReference>
<dbReference type="AlphaFoldDB" id="A0A1M6HJ50"/>
<dbReference type="Gene3D" id="3.30.70.580">
    <property type="entry name" value="Pseudouridine synthase I, catalytic domain, N-terminal subdomain"/>
    <property type="match status" value="1"/>
</dbReference>
<protein>
    <recommendedName>
        <fullName evidence="4">tRNA pseudouridine synthase A</fullName>
        <ecNumber evidence="4">5.4.99.12</ecNumber>
    </recommendedName>
    <alternativeName>
        <fullName evidence="4">tRNA pseudouridine(38-40) synthase</fullName>
    </alternativeName>
    <alternativeName>
        <fullName evidence="4">tRNA pseudouridylate synthase I</fullName>
    </alternativeName>
    <alternativeName>
        <fullName evidence="4">tRNA-uridine isomerase I</fullName>
    </alternativeName>
</protein>
<dbReference type="GO" id="GO:0031119">
    <property type="term" value="P:tRNA pseudouridine synthesis"/>
    <property type="evidence" value="ECO:0007669"/>
    <property type="project" value="UniProtKB-UniRule"/>
</dbReference>
<comment type="caution">
    <text evidence="4">Lacks conserved residue(s) required for the propagation of feature annotation.</text>
</comment>